<evidence type="ECO:0000313" key="1">
    <source>
        <dbReference type="EMBL" id="KKU63206.1"/>
    </source>
</evidence>
<dbReference type="STRING" id="1618364.UX86_C0030G0010"/>
<name>A0A0G1S1H2_9BACT</name>
<reference evidence="1 2" key="1">
    <citation type="journal article" date="2015" name="Nature">
        <title>rRNA introns, odd ribosomes, and small enigmatic genomes across a large radiation of phyla.</title>
        <authorList>
            <person name="Brown C.T."/>
            <person name="Hug L.A."/>
            <person name="Thomas B.C."/>
            <person name="Sharon I."/>
            <person name="Castelle C.J."/>
            <person name="Singh A."/>
            <person name="Wilkins M.J."/>
            <person name="Williams K.H."/>
            <person name="Banfield J.F."/>
        </authorList>
    </citation>
    <scope>NUCLEOTIDE SEQUENCE [LARGE SCALE GENOMIC DNA]</scope>
</reference>
<dbReference type="Proteomes" id="UP000034502">
    <property type="component" value="Unassembled WGS sequence"/>
</dbReference>
<organism evidence="1 2">
    <name type="scientific">Candidatus Amesbacteria bacterium GW2011_GWC1_47_15</name>
    <dbReference type="NCBI Taxonomy" id="1618364"/>
    <lineage>
        <taxon>Bacteria</taxon>
        <taxon>Candidatus Amesiibacteriota</taxon>
    </lineage>
</organism>
<dbReference type="AlphaFoldDB" id="A0A0G1S1H2"/>
<evidence type="ECO:0000313" key="2">
    <source>
        <dbReference type="Proteomes" id="UP000034502"/>
    </source>
</evidence>
<proteinExistence type="predicted"/>
<protein>
    <submittedName>
        <fullName evidence="1">Uncharacterized protein</fullName>
    </submittedName>
</protein>
<dbReference type="EMBL" id="LCNU01000030">
    <property type="protein sequence ID" value="KKU63206.1"/>
    <property type="molecule type" value="Genomic_DNA"/>
</dbReference>
<accession>A0A0G1S1H2</accession>
<comment type="caution">
    <text evidence="1">The sequence shown here is derived from an EMBL/GenBank/DDBJ whole genome shotgun (WGS) entry which is preliminary data.</text>
</comment>
<sequence>MSRVNKANLNAGIRFWLEEKPRWGRDFHNSFYKHLGELRANGLTEQWWKTIPDILWEWVAIRPMTKLFIRERGRDRLSDLATGYKQLLSKCKAKTPKNILLKWEDVELLFTVAKKIKGVQSPVFASKLCHFIAPGVFPVIDQEVLGGSNNYKDYWQHCKMLWQEVNDKNSLMKILSNTIGNGVISDYPYTTKITELCLIGERTSV</sequence>
<gene>
    <name evidence="1" type="ORF">UX86_C0030G0010</name>
</gene>